<dbReference type="Gene3D" id="3.40.50.300">
    <property type="entry name" value="P-loop containing nucleotide triphosphate hydrolases"/>
    <property type="match status" value="1"/>
</dbReference>
<reference evidence="3" key="2">
    <citation type="submission" date="2023-05" db="EMBL/GenBank/DDBJ databases">
        <authorList>
            <consortium name="Lawrence Berkeley National Laboratory"/>
            <person name="Steindorff A."/>
            <person name="Hensen N."/>
            <person name="Bonometti L."/>
            <person name="Westerberg I."/>
            <person name="Brannstrom I.O."/>
            <person name="Guillou S."/>
            <person name="Cros-Aarteil S."/>
            <person name="Calhoun S."/>
            <person name="Haridas S."/>
            <person name="Kuo A."/>
            <person name="Mondo S."/>
            <person name="Pangilinan J."/>
            <person name="Riley R."/>
            <person name="Labutti K."/>
            <person name="Andreopoulos B."/>
            <person name="Lipzen A."/>
            <person name="Chen C."/>
            <person name="Yanf M."/>
            <person name="Daum C."/>
            <person name="Ng V."/>
            <person name="Clum A."/>
            <person name="Ohm R."/>
            <person name="Martin F."/>
            <person name="Silar P."/>
            <person name="Natvig D."/>
            <person name="Lalanne C."/>
            <person name="Gautier V."/>
            <person name="Ament-Velasquez S.L."/>
            <person name="Kruys A."/>
            <person name="Hutchinson M.I."/>
            <person name="Powell A.J."/>
            <person name="Barry K."/>
            <person name="Miller A.N."/>
            <person name="Grigoriev I.V."/>
            <person name="Debuchy R."/>
            <person name="Gladieux P."/>
            <person name="Thoren M.H."/>
            <person name="Johannesson H."/>
        </authorList>
    </citation>
    <scope>NUCLEOTIDE SEQUENCE</scope>
    <source>
        <strain evidence="3">PSN309</strain>
    </source>
</reference>
<organism evidence="3 4">
    <name type="scientific">Podospora australis</name>
    <dbReference type="NCBI Taxonomy" id="1536484"/>
    <lineage>
        <taxon>Eukaryota</taxon>
        <taxon>Fungi</taxon>
        <taxon>Dikarya</taxon>
        <taxon>Ascomycota</taxon>
        <taxon>Pezizomycotina</taxon>
        <taxon>Sordariomycetes</taxon>
        <taxon>Sordariomycetidae</taxon>
        <taxon>Sordariales</taxon>
        <taxon>Podosporaceae</taxon>
        <taxon>Podospora</taxon>
    </lineage>
</organism>
<dbReference type="EMBL" id="MU864478">
    <property type="protein sequence ID" value="KAK4184674.1"/>
    <property type="molecule type" value="Genomic_DNA"/>
</dbReference>
<dbReference type="InterPro" id="IPR003593">
    <property type="entry name" value="AAA+_ATPase"/>
</dbReference>
<dbReference type="SMART" id="SM00382">
    <property type="entry name" value="AAA"/>
    <property type="match status" value="1"/>
</dbReference>
<dbReference type="Proteomes" id="UP001302126">
    <property type="component" value="Unassembled WGS sequence"/>
</dbReference>
<name>A0AAN7AFG9_9PEZI</name>
<dbReference type="GO" id="GO:0016887">
    <property type="term" value="F:ATP hydrolysis activity"/>
    <property type="evidence" value="ECO:0007669"/>
    <property type="project" value="InterPro"/>
</dbReference>
<dbReference type="Pfam" id="PF00004">
    <property type="entry name" value="AAA"/>
    <property type="match status" value="1"/>
</dbReference>
<protein>
    <submittedName>
        <fullName evidence="3">Proteasome-activating nucleotidase</fullName>
    </submittedName>
</protein>
<keyword evidence="3" id="KW-0647">Proteasome</keyword>
<dbReference type="SUPFAM" id="SSF52540">
    <property type="entry name" value="P-loop containing nucleoside triphosphate hydrolases"/>
    <property type="match status" value="1"/>
</dbReference>
<dbReference type="InterPro" id="IPR050168">
    <property type="entry name" value="AAA_ATPase_domain"/>
</dbReference>
<accession>A0AAN7AFG9</accession>
<feature type="region of interest" description="Disordered" evidence="1">
    <location>
        <begin position="505"/>
        <end position="526"/>
    </location>
</feature>
<feature type="compositionally biased region" description="Polar residues" evidence="1">
    <location>
        <begin position="505"/>
        <end position="519"/>
    </location>
</feature>
<evidence type="ECO:0000259" key="2">
    <source>
        <dbReference type="SMART" id="SM00382"/>
    </source>
</evidence>
<dbReference type="AlphaFoldDB" id="A0AAN7AFG9"/>
<dbReference type="GO" id="GO:0000502">
    <property type="term" value="C:proteasome complex"/>
    <property type="evidence" value="ECO:0007669"/>
    <property type="project" value="UniProtKB-KW"/>
</dbReference>
<evidence type="ECO:0000313" key="4">
    <source>
        <dbReference type="Proteomes" id="UP001302126"/>
    </source>
</evidence>
<comment type="caution">
    <text evidence="3">The sequence shown here is derived from an EMBL/GenBank/DDBJ whole genome shotgun (WGS) entry which is preliminary data.</text>
</comment>
<dbReference type="GO" id="GO:0005634">
    <property type="term" value="C:nucleus"/>
    <property type="evidence" value="ECO:0007669"/>
    <property type="project" value="TreeGrafter"/>
</dbReference>
<dbReference type="GO" id="GO:0005524">
    <property type="term" value="F:ATP binding"/>
    <property type="evidence" value="ECO:0007669"/>
    <property type="project" value="InterPro"/>
</dbReference>
<proteinExistence type="predicted"/>
<reference evidence="3" key="1">
    <citation type="journal article" date="2023" name="Mol. Phylogenet. Evol.">
        <title>Genome-scale phylogeny and comparative genomics of the fungal order Sordariales.</title>
        <authorList>
            <person name="Hensen N."/>
            <person name="Bonometti L."/>
            <person name="Westerberg I."/>
            <person name="Brannstrom I.O."/>
            <person name="Guillou S."/>
            <person name="Cros-Aarteil S."/>
            <person name="Calhoun S."/>
            <person name="Haridas S."/>
            <person name="Kuo A."/>
            <person name="Mondo S."/>
            <person name="Pangilinan J."/>
            <person name="Riley R."/>
            <person name="LaButti K."/>
            <person name="Andreopoulos B."/>
            <person name="Lipzen A."/>
            <person name="Chen C."/>
            <person name="Yan M."/>
            <person name="Daum C."/>
            <person name="Ng V."/>
            <person name="Clum A."/>
            <person name="Steindorff A."/>
            <person name="Ohm R.A."/>
            <person name="Martin F."/>
            <person name="Silar P."/>
            <person name="Natvig D.O."/>
            <person name="Lalanne C."/>
            <person name="Gautier V."/>
            <person name="Ament-Velasquez S.L."/>
            <person name="Kruys A."/>
            <person name="Hutchinson M.I."/>
            <person name="Powell A.J."/>
            <person name="Barry K."/>
            <person name="Miller A.N."/>
            <person name="Grigoriev I.V."/>
            <person name="Debuchy R."/>
            <person name="Gladieux P."/>
            <person name="Hiltunen Thoren M."/>
            <person name="Johannesson H."/>
        </authorList>
    </citation>
    <scope>NUCLEOTIDE SEQUENCE</scope>
    <source>
        <strain evidence="3">PSN309</strain>
    </source>
</reference>
<sequence length="526" mass="59135">MASQGHAAVWQEWVDSAKTKRDDFPLRVRELLRTRHNGYHVTRADSCRVDLLGYAKAGHATAIVDNHNDHSFEAVRSFNPPSGKLAHTLEADEGTLCDSYSFSRWRYVWNDITFIIYLAVERLFRGSTIDHIFVLATEGDELVTAGHHSQIDQLLLAAGKWTAALHDEIYVFDNSNWTKDAKLWKTVQAAEWDDVLLELGMKEGLIDDVVGFFDSREVYQDLNVPWKRGIILHGIPGNGKTASIRALIKTLNTRRPPIPSLYVKAFDGGRGQKWSIKLIFTHARLVAPCLLIFEDLDSLVDDQVRSYFLNEVDGLESNDGILMIGSTNHLSRLDPAIAKRPSRFDRKYLFKLPDEEIRTAYARYWKQKLADKPSVRDFHDDICPLVAKMTEGFSFAYLNELFISSLLALIRGAELHPSGTETDSSGISTPPVIVETAGVTAGDSEQKKQTPEDNTETKMKPVRIFPTVETPEHLSGNILFQVIQAQAKILFEQMGDGEQVDYQGSLGTRRQPISGNSHGTVLRRAL</sequence>
<dbReference type="GO" id="GO:0042254">
    <property type="term" value="P:ribosome biogenesis"/>
    <property type="evidence" value="ECO:0007669"/>
    <property type="project" value="TreeGrafter"/>
</dbReference>
<dbReference type="InterPro" id="IPR027417">
    <property type="entry name" value="P-loop_NTPase"/>
</dbReference>
<dbReference type="CDD" id="cd19481">
    <property type="entry name" value="RecA-like_protease"/>
    <property type="match status" value="1"/>
</dbReference>
<dbReference type="PANTHER" id="PTHR23077">
    <property type="entry name" value="AAA-FAMILY ATPASE"/>
    <property type="match status" value="1"/>
</dbReference>
<dbReference type="InterPro" id="IPR003959">
    <property type="entry name" value="ATPase_AAA_core"/>
</dbReference>
<dbReference type="GO" id="GO:0003723">
    <property type="term" value="F:RNA binding"/>
    <property type="evidence" value="ECO:0007669"/>
    <property type="project" value="TreeGrafter"/>
</dbReference>
<evidence type="ECO:0000256" key="1">
    <source>
        <dbReference type="SAM" id="MobiDB-lite"/>
    </source>
</evidence>
<dbReference type="GO" id="GO:1990275">
    <property type="term" value="F:preribosome binding"/>
    <property type="evidence" value="ECO:0007669"/>
    <property type="project" value="TreeGrafter"/>
</dbReference>
<dbReference type="Gene3D" id="1.10.8.60">
    <property type="match status" value="1"/>
</dbReference>
<evidence type="ECO:0000313" key="3">
    <source>
        <dbReference type="EMBL" id="KAK4184674.1"/>
    </source>
</evidence>
<dbReference type="PANTHER" id="PTHR23077:SF132">
    <property type="entry name" value="ATP-DEPENDENT ZN PROTEASE"/>
    <property type="match status" value="1"/>
</dbReference>
<feature type="domain" description="AAA+ ATPase" evidence="2">
    <location>
        <begin position="226"/>
        <end position="354"/>
    </location>
</feature>
<keyword evidence="4" id="KW-1185">Reference proteome</keyword>
<gene>
    <name evidence="3" type="ORF">QBC35DRAFT_455011</name>
</gene>